<evidence type="ECO:0008006" key="2">
    <source>
        <dbReference type="Google" id="ProtNLM"/>
    </source>
</evidence>
<evidence type="ECO:0000313" key="1">
    <source>
        <dbReference type="EMBL" id="CAA9256250.1"/>
    </source>
</evidence>
<proteinExistence type="predicted"/>
<sequence>MSLALNLARSKNVVYWIAHITQTQHASPEDFTWISEVWFPELISTPIKKFAIILPENVFQEMVGVYLNRLNVSVLPFDIEFFDQPEQAYKWVRDERFLGPNLSV</sequence>
<dbReference type="AlphaFoldDB" id="A0A6J4IPA6"/>
<protein>
    <recommendedName>
        <fullName evidence="2">STAS/SEC14 domain-containing protein</fullName>
    </recommendedName>
</protein>
<dbReference type="EMBL" id="CADCTJ010000662">
    <property type="protein sequence ID" value="CAA9256250.1"/>
    <property type="molecule type" value="Genomic_DNA"/>
</dbReference>
<organism evidence="1">
    <name type="scientific">uncultured Adhaeribacter sp</name>
    <dbReference type="NCBI Taxonomy" id="448109"/>
    <lineage>
        <taxon>Bacteria</taxon>
        <taxon>Pseudomonadati</taxon>
        <taxon>Bacteroidota</taxon>
        <taxon>Cytophagia</taxon>
        <taxon>Cytophagales</taxon>
        <taxon>Hymenobacteraceae</taxon>
        <taxon>Adhaeribacter</taxon>
        <taxon>environmental samples</taxon>
    </lineage>
</organism>
<reference evidence="1" key="1">
    <citation type="submission" date="2020-02" db="EMBL/GenBank/DDBJ databases">
        <authorList>
            <person name="Meier V. D."/>
        </authorList>
    </citation>
    <scope>NUCLEOTIDE SEQUENCE</scope>
    <source>
        <strain evidence="1">AVDCRST_MAG95</strain>
    </source>
</reference>
<accession>A0A6J4IPA6</accession>
<gene>
    <name evidence="1" type="ORF">AVDCRST_MAG95-2115</name>
</gene>
<name>A0A6J4IPA6_9BACT</name>